<dbReference type="Proteomes" id="UP001183414">
    <property type="component" value="Unassembled WGS sequence"/>
</dbReference>
<keyword evidence="2 4" id="KW-0503">Monooxygenase</keyword>
<dbReference type="RefSeq" id="WP_311672848.1">
    <property type="nucleotide sequence ID" value="NZ_JAVREQ010000006.1"/>
</dbReference>
<dbReference type="PANTHER" id="PTHR13789">
    <property type="entry name" value="MONOOXYGENASE"/>
    <property type="match status" value="1"/>
</dbReference>
<comment type="caution">
    <text evidence="4">The sequence shown here is derived from an EMBL/GenBank/DDBJ whole genome shotgun (WGS) entry which is preliminary data.</text>
</comment>
<dbReference type="PANTHER" id="PTHR13789:SF309">
    <property type="entry name" value="PUTATIVE (AFU_ORTHOLOGUE AFUA_6G14510)-RELATED"/>
    <property type="match status" value="1"/>
</dbReference>
<dbReference type="InterPro" id="IPR050493">
    <property type="entry name" value="FAD-dep_Monooxygenase_BioMet"/>
</dbReference>
<dbReference type="Gene3D" id="3.30.9.30">
    <property type="match status" value="1"/>
</dbReference>
<evidence type="ECO:0000313" key="5">
    <source>
        <dbReference type="Proteomes" id="UP001183414"/>
    </source>
</evidence>
<evidence type="ECO:0000256" key="2">
    <source>
        <dbReference type="ARBA" id="ARBA00023033"/>
    </source>
</evidence>
<dbReference type="Pfam" id="PF01494">
    <property type="entry name" value="FAD_binding_3"/>
    <property type="match status" value="1"/>
</dbReference>
<name>A0ABU2NS31_9ACTN</name>
<organism evidence="4 5">
    <name type="scientific">Streptomyces hazeniae</name>
    <dbReference type="NCBI Taxonomy" id="3075538"/>
    <lineage>
        <taxon>Bacteria</taxon>
        <taxon>Bacillati</taxon>
        <taxon>Actinomycetota</taxon>
        <taxon>Actinomycetes</taxon>
        <taxon>Kitasatosporales</taxon>
        <taxon>Streptomycetaceae</taxon>
        <taxon>Streptomyces</taxon>
    </lineage>
</organism>
<dbReference type="GO" id="GO:0004497">
    <property type="term" value="F:monooxygenase activity"/>
    <property type="evidence" value="ECO:0007669"/>
    <property type="project" value="UniProtKB-KW"/>
</dbReference>
<accession>A0ABU2NS31</accession>
<dbReference type="SUPFAM" id="SSF54373">
    <property type="entry name" value="FAD-linked reductases, C-terminal domain"/>
    <property type="match status" value="1"/>
</dbReference>
<reference evidence="5" key="1">
    <citation type="submission" date="2023-07" db="EMBL/GenBank/DDBJ databases">
        <title>30 novel species of actinomycetes from the DSMZ collection.</title>
        <authorList>
            <person name="Nouioui I."/>
        </authorList>
    </citation>
    <scope>NUCLEOTIDE SEQUENCE [LARGE SCALE GENOMIC DNA]</scope>
    <source>
        <strain evidence="5">DSM 42041</strain>
    </source>
</reference>
<evidence type="ECO:0000259" key="3">
    <source>
        <dbReference type="Pfam" id="PF01494"/>
    </source>
</evidence>
<dbReference type="InterPro" id="IPR036188">
    <property type="entry name" value="FAD/NAD-bd_sf"/>
</dbReference>
<protein>
    <submittedName>
        <fullName evidence="4">FAD-dependent monooxygenase</fullName>
    </submittedName>
</protein>
<dbReference type="Gene3D" id="3.50.50.60">
    <property type="entry name" value="FAD/NAD(P)-binding domain"/>
    <property type="match status" value="1"/>
</dbReference>
<feature type="domain" description="FAD-binding" evidence="3">
    <location>
        <begin position="5"/>
        <end position="354"/>
    </location>
</feature>
<dbReference type="InterPro" id="IPR002938">
    <property type="entry name" value="FAD-bd"/>
</dbReference>
<evidence type="ECO:0000256" key="1">
    <source>
        <dbReference type="ARBA" id="ARBA00023002"/>
    </source>
</evidence>
<proteinExistence type="predicted"/>
<evidence type="ECO:0000313" key="4">
    <source>
        <dbReference type="EMBL" id="MDT0379043.1"/>
    </source>
</evidence>
<keyword evidence="1" id="KW-0560">Oxidoreductase</keyword>
<gene>
    <name evidence="4" type="ORF">RM572_09695</name>
</gene>
<sequence length="404" mass="42436">MSGRAVAVVGGSIAGCAAAGALLRGGAARVTVFERADGRLRDRGVGIAQHADRFDELEAAGYVSARIAHVPLTRRVWRVRDGDAPHGRTLAVHPFPFRAYTWGALWAGLRERVPDGVTYRTGSTVVGAETGTDSVRLRCADGTVAAFDAVVGADGYRSVVRDAMFPTLRPAYAGYVGWRGTAPIEPDGAPAPDEACTVVFPGGHCMIYPVPDGSGGRHFNWVLYTAPSAAFQSGLDQPTSLPPGRLATEVAEHLRALVAEHFPPYWARVLLSTPAAKTLVQPIYDLEVPHYGVGRLLLVGDAATVARPHTGGGSVKALQDAVALERALSSSGGSTGGAVAAYDEERRGVGADMVALGRRLGAAQVEATPDWAGLDETGFADWWRDQHGGSDRLSGFGGHALRGR</sequence>
<dbReference type="SUPFAM" id="SSF51905">
    <property type="entry name" value="FAD/NAD(P)-binding domain"/>
    <property type="match status" value="1"/>
</dbReference>
<dbReference type="PRINTS" id="PR00420">
    <property type="entry name" value="RNGMNOXGNASE"/>
</dbReference>
<keyword evidence="5" id="KW-1185">Reference proteome</keyword>
<dbReference type="EMBL" id="JAVREQ010000006">
    <property type="protein sequence ID" value="MDT0379043.1"/>
    <property type="molecule type" value="Genomic_DNA"/>
</dbReference>
<dbReference type="PROSITE" id="PS51257">
    <property type="entry name" value="PROKAR_LIPOPROTEIN"/>
    <property type="match status" value="1"/>
</dbReference>